<keyword evidence="2" id="KW-1185">Reference proteome</keyword>
<organism evidence="1 2">
    <name type="scientific">Saxophila tyrrhenica</name>
    <dbReference type="NCBI Taxonomy" id="1690608"/>
    <lineage>
        <taxon>Eukaryota</taxon>
        <taxon>Fungi</taxon>
        <taxon>Dikarya</taxon>
        <taxon>Ascomycota</taxon>
        <taxon>Pezizomycotina</taxon>
        <taxon>Dothideomycetes</taxon>
        <taxon>Dothideomycetidae</taxon>
        <taxon>Mycosphaerellales</taxon>
        <taxon>Extremaceae</taxon>
        <taxon>Saxophila</taxon>
    </lineage>
</organism>
<dbReference type="GeneID" id="89925866"/>
<gene>
    <name evidence="1" type="ORF">LTR77_004520</name>
</gene>
<reference evidence="1 2" key="1">
    <citation type="submission" date="2023-08" db="EMBL/GenBank/DDBJ databases">
        <title>Black Yeasts Isolated from many extreme environments.</title>
        <authorList>
            <person name="Coleine C."/>
            <person name="Stajich J.E."/>
            <person name="Selbmann L."/>
        </authorList>
    </citation>
    <scope>NUCLEOTIDE SEQUENCE [LARGE SCALE GENOMIC DNA]</scope>
    <source>
        <strain evidence="1 2">CCFEE 5935</strain>
    </source>
</reference>
<dbReference type="Proteomes" id="UP001337655">
    <property type="component" value="Unassembled WGS sequence"/>
</dbReference>
<evidence type="ECO:0000313" key="2">
    <source>
        <dbReference type="Proteomes" id="UP001337655"/>
    </source>
</evidence>
<protein>
    <submittedName>
        <fullName evidence="1">Uncharacterized protein</fullName>
    </submittedName>
</protein>
<evidence type="ECO:0000313" key="1">
    <source>
        <dbReference type="EMBL" id="KAK5171376.1"/>
    </source>
</evidence>
<name>A0AAV9PDB9_9PEZI</name>
<comment type="caution">
    <text evidence="1">The sequence shown here is derived from an EMBL/GenBank/DDBJ whole genome shotgun (WGS) entry which is preliminary data.</text>
</comment>
<dbReference type="RefSeq" id="XP_064660404.1">
    <property type="nucleotide sequence ID" value="XM_064801774.1"/>
</dbReference>
<accession>A0AAV9PDB9</accession>
<sequence>MKSSKSSGDDRYKSNSFSDYWMLANSSDDSRAMLRTQLRAKGYENKTLQREQLAELFRISQHRFIESSLIAMNPPRNKPTKKMFVEALIEADKRRTYPKLLDFPAELRQAICEFYISDFANPKDGLYCPSQPPLVRTCRTLRRDVLPIFYRKVKFQVDYIYTASFSLKRDKPTLPGSFPMSSVSTAFFSRMPPNHFVNLRVLRITFPQEYAVGDAYWRWRVSNLAVDIDERSSPALGRLLSVHPRTPHWNHGKDPRSRLEEKFRTSGFFRQDELGEIERAMDEAVEEWHWKALEETLRARGNFE</sequence>
<dbReference type="EMBL" id="JAVRRT010000006">
    <property type="protein sequence ID" value="KAK5171376.1"/>
    <property type="molecule type" value="Genomic_DNA"/>
</dbReference>
<proteinExistence type="predicted"/>
<dbReference type="AlphaFoldDB" id="A0AAV9PDB9"/>